<evidence type="ECO:0000313" key="1">
    <source>
        <dbReference type="EMBL" id="MPN63087.1"/>
    </source>
</evidence>
<protein>
    <submittedName>
        <fullName evidence="1">NAD kinase</fullName>
        <ecNumber evidence="1">2.7.1.23</ecNumber>
    </submittedName>
</protein>
<comment type="caution">
    <text evidence="1">The sequence shown here is derived from an EMBL/GenBank/DDBJ whole genome shotgun (WGS) entry which is preliminary data.</text>
</comment>
<proteinExistence type="predicted"/>
<dbReference type="GO" id="GO:0003951">
    <property type="term" value="F:NAD+ kinase activity"/>
    <property type="evidence" value="ECO:0007669"/>
    <property type="project" value="UniProtKB-EC"/>
</dbReference>
<dbReference type="Pfam" id="PF20143">
    <property type="entry name" value="NAD_kinase_C"/>
    <property type="match status" value="1"/>
</dbReference>
<dbReference type="SUPFAM" id="SSF111331">
    <property type="entry name" value="NAD kinase/diacylglycerol kinase-like"/>
    <property type="match status" value="1"/>
</dbReference>
<dbReference type="InterPro" id="IPR017438">
    <property type="entry name" value="ATP-NAD_kinase_N"/>
</dbReference>
<organism evidence="1">
    <name type="scientific">bioreactor metagenome</name>
    <dbReference type="NCBI Taxonomy" id="1076179"/>
    <lineage>
        <taxon>unclassified sequences</taxon>
        <taxon>metagenomes</taxon>
        <taxon>ecological metagenomes</taxon>
    </lineage>
</organism>
<dbReference type="AlphaFoldDB" id="A0A645JIB4"/>
<keyword evidence="1" id="KW-0418">Kinase</keyword>
<gene>
    <name evidence="1" type="primary">nadK_48</name>
    <name evidence="1" type="ORF">SDC9_210841</name>
</gene>
<dbReference type="Gene3D" id="3.40.50.10330">
    <property type="entry name" value="Probable inorganic polyphosphate/atp-NAD kinase, domain 1"/>
    <property type="match status" value="1"/>
</dbReference>
<keyword evidence="1" id="KW-0808">Transferase</keyword>
<sequence length="86" mass="9676">MTAISPHTLGVRNMVIAGESQITVQVKGDVSSYNLSVDGQQNFNIDTNRTIEITDSGHRAHIVRLDGYDYFDVLRKKVVYKAQDTY</sequence>
<dbReference type="EMBL" id="VSSQ01141983">
    <property type="protein sequence ID" value="MPN63087.1"/>
    <property type="molecule type" value="Genomic_DNA"/>
</dbReference>
<dbReference type="EC" id="2.7.1.23" evidence="1"/>
<accession>A0A645JIB4</accession>
<name>A0A645JIB4_9ZZZZ</name>
<reference evidence="1" key="1">
    <citation type="submission" date="2019-08" db="EMBL/GenBank/DDBJ databases">
        <authorList>
            <person name="Kucharzyk K."/>
            <person name="Murdoch R.W."/>
            <person name="Higgins S."/>
            <person name="Loffler F."/>
        </authorList>
    </citation>
    <scope>NUCLEOTIDE SEQUENCE</scope>
</reference>
<dbReference type="InterPro" id="IPR017437">
    <property type="entry name" value="ATP-NAD_kinase_PpnK-typ_C"/>
</dbReference>
<dbReference type="InterPro" id="IPR016064">
    <property type="entry name" value="NAD/diacylglycerol_kinase_sf"/>
</dbReference>
<dbReference type="Gene3D" id="2.60.200.30">
    <property type="entry name" value="Probable inorganic polyphosphate/atp-NAD kinase, domain 2"/>
    <property type="match status" value="1"/>
</dbReference>
<dbReference type="GO" id="GO:0019674">
    <property type="term" value="P:NAD+ metabolic process"/>
    <property type="evidence" value="ECO:0007669"/>
    <property type="project" value="InterPro"/>
</dbReference>